<reference evidence="3" key="1">
    <citation type="submission" date="2023-10" db="EMBL/GenBank/DDBJ databases">
        <authorList>
            <person name="Chen Y."/>
            <person name="Shah S."/>
            <person name="Dougan E. K."/>
            <person name="Thang M."/>
            <person name="Chan C."/>
        </authorList>
    </citation>
    <scope>NUCLEOTIDE SEQUENCE [LARGE SCALE GENOMIC DNA]</scope>
</reference>
<name>A0ABN9VCS8_9DINO</name>
<evidence type="ECO:0000256" key="1">
    <source>
        <dbReference type="SAM" id="Phobius"/>
    </source>
</evidence>
<evidence type="ECO:0000313" key="3">
    <source>
        <dbReference type="EMBL" id="CAK0870903.1"/>
    </source>
</evidence>
<accession>A0ABN9VCS8</accession>
<sequence length="355" mass="39163">MIRPRTFTTFLEGLLVLAHGVERAGSSQTSTSANAAALTPKPAAFLSVRSRVLASAAACDNDTSLVPVPPSDCPADLDLDACDSVEEGQLCEGDGECSTDDLLNNCGDSDVYLKMNSSASDLEIAQSQYRQEPPLHKYPCVQIVVDREVSPWDCSMHDDSSANPGSPEQMLSVSVGGSINIALSCVFGSIDIGFALTLHMYDVVVAAMMWTWNGMVMVLTWLWESLVFLLAGMVGSVLAVHEALWHRMMEWYALHVPLFIESLWAWWYVAVWDVLVVDAWNARWRIPPACISVVSAVCRVGRSWRAGVCHLHRRALARRARDVRVLVSMFVQSCVFRLSLYWLCTLFSLCSLPPS</sequence>
<feature type="transmembrane region" description="Helical" evidence="1">
    <location>
        <begin position="323"/>
        <end position="343"/>
    </location>
</feature>
<keyword evidence="2" id="KW-0732">Signal</keyword>
<evidence type="ECO:0000256" key="2">
    <source>
        <dbReference type="SAM" id="SignalP"/>
    </source>
</evidence>
<keyword evidence="1" id="KW-0472">Membrane</keyword>
<evidence type="ECO:0008006" key="5">
    <source>
        <dbReference type="Google" id="ProtNLM"/>
    </source>
</evidence>
<protein>
    <recommendedName>
        <fullName evidence="5">Transmembrane protein 107</fullName>
    </recommendedName>
</protein>
<keyword evidence="1" id="KW-1133">Transmembrane helix</keyword>
<dbReference type="Proteomes" id="UP001189429">
    <property type="component" value="Unassembled WGS sequence"/>
</dbReference>
<keyword evidence="1" id="KW-0812">Transmembrane</keyword>
<proteinExistence type="predicted"/>
<evidence type="ECO:0000313" key="4">
    <source>
        <dbReference type="Proteomes" id="UP001189429"/>
    </source>
</evidence>
<comment type="caution">
    <text evidence="3">The sequence shown here is derived from an EMBL/GenBank/DDBJ whole genome shotgun (WGS) entry which is preliminary data.</text>
</comment>
<keyword evidence="4" id="KW-1185">Reference proteome</keyword>
<feature type="transmembrane region" description="Helical" evidence="1">
    <location>
        <begin position="284"/>
        <end position="302"/>
    </location>
</feature>
<feature type="transmembrane region" description="Helical" evidence="1">
    <location>
        <begin position="218"/>
        <end position="240"/>
    </location>
</feature>
<feature type="transmembrane region" description="Helical" evidence="1">
    <location>
        <begin position="252"/>
        <end position="272"/>
    </location>
</feature>
<dbReference type="EMBL" id="CAUYUJ010017015">
    <property type="protein sequence ID" value="CAK0870903.1"/>
    <property type="molecule type" value="Genomic_DNA"/>
</dbReference>
<feature type="chain" id="PRO_5045157471" description="Transmembrane protein 107" evidence="2">
    <location>
        <begin position="27"/>
        <end position="355"/>
    </location>
</feature>
<gene>
    <name evidence="3" type="ORF">PCOR1329_LOCUS56886</name>
</gene>
<organism evidence="3 4">
    <name type="scientific">Prorocentrum cordatum</name>
    <dbReference type="NCBI Taxonomy" id="2364126"/>
    <lineage>
        <taxon>Eukaryota</taxon>
        <taxon>Sar</taxon>
        <taxon>Alveolata</taxon>
        <taxon>Dinophyceae</taxon>
        <taxon>Prorocentrales</taxon>
        <taxon>Prorocentraceae</taxon>
        <taxon>Prorocentrum</taxon>
    </lineage>
</organism>
<feature type="signal peptide" evidence="2">
    <location>
        <begin position="1"/>
        <end position="26"/>
    </location>
</feature>